<keyword evidence="4" id="KW-1003">Cell membrane</keyword>
<keyword evidence="9" id="KW-0472">Membrane</keyword>
<proteinExistence type="inferred from homology"/>
<evidence type="ECO:0000256" key="10">
    <source>
        <dbReference type="PIRNR" id="PIRNR015761"/>
    </source>
</evidence>
<dbReference type="InterPro" id="IPR007812">
    <property type="entry name" value="T2SS_protein-GspL"/>
</dbReference>
<accession>A0A432WGF9</accession>
<dbReference type="GO" id="GO:0009276">
    <property type="term" value="C:Gram-negative-bacterium-type cell wall"/>
    <property type="evidence" value="ECO:0007669"/>
    <property type="project" value="InterPro"/>
</dbReference>
<dbReference type="InterPro" id="IPR024230">
    <property type="entry name" value="GspL_cyto_dom"/>
</dbReference>
<keyword evidence="8" id="KW-1133">Transmembrane helix</keyword>
<keyword evidence="6" id="KW-0812">Transmembrane</keyword>
<evidence type="ECO:0000256" key="1">
    <source>
        <dbReference type="ARBA" id="ARBA00004377"/>
    </source>
</evidence>
<feature type="domain" description="GspL periplasmic" evidence="12">
    <location>
        <begin position="263"/>
        <end position="410"/>
    </location>
</feature>
<dbReference type="GO" id="GO:0015628">
    <property type="term" value="P:protein secretion by the type II secretion system"/>
    <property type="evidence" value="ECO:0007669"/>
    <property type="project" value="InterPro"/>
</dbReference>
<keyword evidence="14" id="KW-1185">Reference proteome</keyword>
<evidence type="ECO:0000259" key="12">
    <source>
        <dbReference type="Pfam" id="PF12693"/>
    </source>
</evidence>
<dbReference type="Pfam" id="PF05134">
    <property type="entry name" value="T2SSL"/>
    <property type="match status" value="1"/>
</dbReference>
<protein>
    <recommendedName>
        <fullName evidence="10">Type II secretion system protein L</fullName>
        <shortName evidence="10">T2SS protein L</shortName>
    </recommendedName>
</protein>
<dbReference type="PIRSF" id="PIRSF015761">
    <property type="entry name" value="Protein_L"/>
    <property type="match status" value="1"/>
</dbReference>
<dbReference type="AlphaFoldDB" id="A0A432WGF9"/>
<name>A0A432WGF9_9GAMM</name>
<dbReference type="InterPro" id="IPR025691">
    <property type="entry name" value="GspL_pp_dom"/>
</dbReference>
<evidence type="ECO:0000256" key="5">
    <source>
        <dbReference type="ARBA" id="ARBA00022519"/>
    </source>
</evidence>
<comment type="similarity">
    <text evidence="2 10">Belongs to the GSP L family.</text>
</comment>
<evidence type="ECO:0000313" key="14">
    <source>
        <dbReference type="Proteomes" id="UP000288405"/>
    </source>
</evidence>
<comment type="subcellular location">
    <subcellularLocation>
        <location evidence="1">Cell inner membrane</location>
        <topology evidence="1">Single-pass membrane protein</topology>
    </subcellularLocation>
</comment>
<evidence type="ECO:0000256" key="4">
    <source>
        <dbReference type="ARBA" id="ARBA00022475"/>
    </source>
</evidence>
<feature type="domain" description="GspL cytoplasmic actin-ATPase-like" evidence="11">
    <location>
        <begin position="19"/>
        <end position="251"/>
    </location>
</feature>
<dbReference type="CDD" id="cd24017">
    <property type="entry name" value="ASKHA_T2SSL_N"/>
    <property type="match status" value="1"/>
</dbReference>
<comment type="function">
    <text evidence="10">Inner membrane component of the type II secretion system required for the energy-dependent secretion of extracellular factors such as proteases and toxins from the periplasm.</text>
</comment>
<dbReference type="SUPFAM" id="SSF53067">
    <property type="entry name" value="Actin-like ATPase domain"/>
    <property type="match status" value="2"/>
</dbReference>
<evidence type="ECO:0000256" key="9">
    <source>
        <dbReference type="ARBA" id="ARBA00023136"/>
    </source>
</evidence>
<organism evidence="13 14">
    <name type="scientific">Aliidiomarina sanyensis</name>
    <dbReference type="NCBI Taxonomy" id="1249555"/>
    <lineage>
        <taxon>Bacteria</taxon>
        <taxon>Pseudomonadati</taxon>
        <taxon>Pseudomonadota</taxon>
        <taxon>Gammaproteobacteria</taxon>
        <taxon>Alteromonadales</taxon>
        <taxon>Idiomarinaceae</taxon>
        <taxon>Aliidiomarina</taxon>
    </lineage>
</organism>
<evidence type="ECO:0000256" key="6">
    <source>
        <dbReference type="ARBA" id="ARBA00022692"/>
    </source>
</evidence>
<dbReference type="GO" id="GO:0005886">
    <property type="term" value="C:plasma membrane"/>
    <property type="evidence" value="ECO:0007669"/>
    <property type="project" value="UniProtKB-SubCell"/>
</dbReference>
<keyword evidence="5" id="KW-0997">Cell inner membrane</keyword>
<gene>
    <name evidence="13" type="primary">gspL</name>
    <name evidence="13" type="ORF">CWE11_07020</name>
</gene>
<evidence type="ECO:0000256" key="3">
    <source>
        <dbReference type="ARBA" id="ARBA00022448"/>
    </source>
</evidence>
<dbReference type="Proteomes" id="UP000288405">
    <property type="component" value="Unassembled WGS sequence"/>
</dbReference>
<keyword evidence="7 10" id="KW-0653">Protein transport</keyword>
<dbReference type="Pfam" id="PF12693">
    <property type="entry name" value="GspL_C"/>
    <property type="match status" value="1"/>
</dbReference>
<evidence type="ECO:0000256" key="2">
    <source>
        <dbReference type="ARBA" id="ARBA00005318"/>
    </source>
</evidence>
<sequence>MRTFCIVHAEDTLKMSEQLIIRLPGDPETPVSWLVWNKDQRELVASGEMTAGADLAGLGEKAAGRQVLVFVSTLAVGLHEINLPAKSRRHLRQVIPYALEDELAEDIEDVHFAWPEPLPRSEGVPVAVVARAQMDIWLALLGEAGVPVSHLYPDLYLLPTFEDEWSMTRFGPEWILRTGAWQGTALDVELLDYFVPDSTMSEPTTIRAYGALEWHGAPAPVVPHDPALPLQLAVDFQPQGCINLMQGDYRVQSASDVDLSKLKFPAMAAAIFVAVLLLNKWTTAIQLERDTRQLAQQTESLYLQTFPNETRVQDPVGQMERHVRALGGGQQGHVLEILQRLEPAFSEAQLQLTMLQFDASRGELRLQANGANFQTFERFTQAARAQELEVSQGQLTSRGGQINGTILVRRGS</sequence>
<evidence type="ECO:0000313" key="13">
    <source>
        <dbReference type="EMBL" id="RUO32779.1"/>
    </source>
</evidence>
<dbReference type="Gene3D" id="3.30.420.370">
    <property type="match status" value="1"/>
</dbReference>
<evidence type="ECO:0000256" key="7">
    <source>
        <dbReference type="ARBA" id="ARBA00022927"/>
    </source>
</evidence>
<dbReference type="GO" id="GO:0015627">
    <property type="term" value="C:type II protein secretion system complex"/>
    <property type="evidence" value="ECO:0007669"/>
    <property type="project" value="InterPro"/>
</dbReference>
<dbReference type="Gene3D" id="3.30.1360.100">
    <property type="entry name" value="General secretion pathway protein M, EpsM"/>
    <property type="match status" value="1"/>
</dbReference>
<dbReference type="Gene3D" id="3.30.420.380">
    <property type="match status" value="1"/>
</dbReference>
<comment type="caution">
    <text evidence="13">The sequence shown here is derived from an EMBL/GenBank/DDBJ whole genome shotgun (WGS) entry which is preliminary data.</text>
</comment>
<reference evidence="13 14" key="1">
    <citation type="journal article" date="2011" name="Front. Microbiol.">
        <title>Genomic signatures of strain selection and enhancement in Bacillus atrophaeus var. globigii, a historical biowarfare simulant.</title>
        <authorList>
            <person name="Gibbons H.S."/>
            <person name="Broomall S.M."/>
            <person name="McNew L.A."/>
            <person name="Daligault H."/>
            <person name="Chapman C."/>
            <person name="Bruce D."/>
            <person name="Karavis M."/>
            <person name="Krepps M."/>
            <person name="McGregor P.A."/>
            <person name="Hong C."/>
            <person name="Park K.H."/>
            <person name="Akmal A."/>
            <person name="Feldman A."/>
            <person name="Lin J.S."/>
            <person name="Chang W.E."/>
            <person name="Higgs B.W."/>
            <person name="Demirev P."/>
            <person name="Lindquist J."/>
            <person name="Liem A."/>
            <person name="Fochler E."/>
            <person name="Read T.D."/>
            <person name="Tapia R."/>
            <person name="Johnson S."/>
            <person name="Bishop-Lilly K.A."/>
            <person name="Detter C."/>
            <person name="Han C."/>
            <person name="Sozhamannan S."/>
            <person name="Rosenzweig C.N."/>
            <person name="Skowronski E.W."/>
        </authorList>
    </citation>
    <scope>NUCLEOTIDE SEQUENCE [LARGE SCALE GENOMIC DNA]</scope>
    <source>
        <strain evidence="13 14">GYP-17</strain>
    </source>
</reference>
<evidence type="ECO:0000256" key="8">
    <source>
        <dbReference type="ARBA" id="ARBA00022989"/>
    </source>
</evidence>
<dbReference type="EMBL" id="PIPM01000006">
    <property type="protein sequence ID" value="RUO32779.1"/>
    <property type="molecule type" value="Genomic_DNA"/>
</dbReference>
<dbReference type="NCBIfam" id="TIGR01709">
    <property type="entry name" value="typeII_sec_gspL"/>
    <property type="match status" value="1"/>
</dbReference>
<dbReference type="InterPro" id="IPR043129">
    <property type="entry name" value="ATPase_NBD"/>
</dbReference>
<evidence type="ECO:0000259" key="11">
    <source>
        <dbReference type="Pfam" id="PF05134"/>
    </source>
</evidence>
<keyword evidence="3 10" id="KW-0813">Transport</keyword>